<proteinExistence type="inferred from homology"/>
<dbReference type="PANTHER" id="PTHR43246">
    <property type="entry name" value="PEPTIDYL-PROLYL CIS-TRANS ISOMERASE CYP38, CHLOROPLASTIC"/>
    <property type="match status" value="1"/>
</dbReference>
<dbReference type="GO" id="GO:0003755">
    <property type="term" value="F:peptidyl-prolyl cis-trans isomerase activity"/>
    <property type="evidence" value="ECO:0007669"/>
    <property type="project" value="UniProtKB-UniRule"/>
</dbReference>
<evidence type="ECO:0000313" key="5">
    <source>
        <dbReference type="EMBL" id="GGF85046.1"/>
    </source>
</evidence>
<dbReference type="InterPro" id="IPR002130">
    <property type="entry name" value="Cyclophilin-type_PPIase_dom"/>
</dbReference>
<gene>
    <name evidence="5" type="ORF">GCM10010960_03790</name>
</gene>
<comment type="function">
    <text evidence="3">PPIases accelerate the folding of proteins. It catalyzes the cis-trans isomerization of proline imidic peptide bonds in oligopeptides.</text>
</comment>
<name>A0A917CFZ7_9GAMM</name>
<dbReference type="Pfam" id="PF00160">
    <property type="entry name" value="Pro_isomerase"/>
    <property type="match status" value="1"/>
</dbReference>
<comment type="catalytic activity">
    <reaction evidence="3">
        <text>[protein]-peptidylproline (omega=180) = [protein]-peptidylproline (omega=0)</text>
        <dbReference type="Rhea" id="RHEA:16237"/>
        <dbReference type="Rhea" id="RHEA-COMP:10747"/>
        <dbReference type="Rhea" id="RHEA-COMP:10748"/>
        <dbReference type="ChEBI" id="CHEBI:83833"/>
        <dbReference type="ChEBI" id="CHEBI:83834"/>
        <dbReference type="EC" id="5.2.1.8"/>
    </reaction>
</comment>
<accession>A0A917CFZ7</accession>
<reference evidence="5" key="1">
    <citation type="journal article" date="2014" name="Int. J. Syst. Evol. Microbiol.">
        <title>Complete genome sequence of Corynebacterium casei LMG S-19264T (=DSM 44701T), isolated from a smear-ripened cheese.</title>
        <authorList>
            <consortium name="US DOE Joint Genome Institute (JGI-PGF)"/>
            <person name="Walter F."/>
            <person name="Albersmeier A."/>
            <person name="Kalinowski J."/>
            <person name="Ruckert C."/>
        </authorList>
    </citation>
    <scope>NUCLEOTIDE SEQUENCE</scope>
    <source>
        <strain evidence="5">CGMCC 1.12726</strain>
    </source>
</reference>
<protein>
    <recommendedName>
        <fullName evidence="3">Peptidyl-prolyl cis-trans isomerase</fullName>
        <shortName evidence="3">PPIase</shortName>
        <ecNumber evidence="3">5.2.1.8</ecNumber>
    </recommendedName>
</protein>
<evidence type="ECO:0000256" key="3">
    <source>
        <dbReference type="RuleBase" id="RU363019"/>
    </source>
</evidence>
<dbReference type="InterPro" id="IPR029000">
    <property type="entry name" value="Cyclophilin-like_dom_sf"/>
</dbReference>
<comment type="caution">
    <text evidence="5">The sequence shown here is derived from an EMBL/GenBank/DDBJ whole genome shotgun (WGS) entry which is preliminary data.</text>
</comment>
<feature type="domain" description="PPIase cyclophilin-type" evidence="4">
    <location>
        <begin position="56"/>
        <end position="216"/>
    </location>
</feature>
<keyword evidence="1 3" id="KW-0697">Rotamase</keyword>
<sequence>MHSPSKLLTTLALAAALSACGGKNDGRSVSEVAIDPDAERTAHETALAEYPKARLHTDAGDIVIALHADKAPETVRNFRAYAETGHYDGTVFHRVAGDLLIQGGAYTADYRIKPERGFIRSESDNGLRNLRGTVAAARRANDADSAGAQFFINVVDNPQFDFVSAADAASRGYAVFGEVVEGMAVVDALRKTPVESRPGIGAQVPKAPIVIRRVTVED</sequence>
<evidence type="ECO:0000313" key="6">
    <source>
        <dbReference type="Proteomes" id="UP000632858"/>
    </source>
</evidence>
<dbReference type="Gene3D" id="2.40.100.10">
    <property type="entry name" value="Cyclophilin-like"/>
    <property type="match status" value="1"/>
</dbReference>
<dbReference type="Proteomes" id="UP000632858">
    <property type="component" value="Unassembled WGS sequence"/>
</dbReference>
<dbReference type="SUPFAM" id="SSF50891">
    <property type="entry name" value="Cyclophilin-like"/>
    <property type="match status" value="1"/>
</dbReference>
<dbReference type="EC" id="5.2.1.8" evidence="3"/>
<keyword evidence="6" id="KW-1185">Reference proteome</keyword>
<reference evidence="5" key="2">
    <citation type="submission" date="2020-09" db="EMBL/GenBank/DDBJ databases">
        <authorList>
            <person name="Sun Q."/>
            <person name="Zhou Y."/>
        </authorList>
    </citation>
    <scope>NUCLEOTIDE SEQUENCE</scope>
    <source>
        <strain evidence="5">CGMCC 1.12726</strain>
    </source>
</reference>
<evidence type="ECO:0000256" key="2">
    <source>
        <dbReference type="ARBA" id="ARBA00023235"/>
    </source>
</evidence>
<keyword evidence="2 3" id="KW-0413">Isomerase</keyword>
<evidence type="ECO:0000256" key="1">
    <source>
        <dbReference type="ARBA" id="ARBA00023110"/>
    </source>
</evidence>
<dbReference type="EMBL" id="BMFO01000001">
    <property type="protein sequence ID" value="GGF85046.1"/>
    <property type="molecule type" value="Genomic_DNA"/>
</dbReference>
<dbReference type="RefSeq" id="WP_188447165.1">
    <property type="nucleotide sequence ID" value="NZ_BMFO01000001.1"/>
</dbReference>
<dbReference type="InterPro" id="IPR044665">
    <property type="entry name" value="E_coli_cyclophilin_A-like"/>
</dbReference>
<dbReference type="PROSITE" id="PS51257">
    <property type="entry name" value="PROKAR_LIPOPROTEIN"/>
    <property type="match status" value="1"/>
</dbReference>
<dbReference type="AlphaFoldDB" id="A0A917CFZ7"/>
<evidence type="ECO:0000259" key="4">
    <source>
        <dbReference type="PROSITE" id="PS50072"/>
    </source>
</evidence>
<organism evidence="5 6">
    <name type="scientific">Arenimonas maotaiensis</name>
    <dbReference type="NCBI Taxonomy" id="1446479"/>
    <lineage>
        <taxon>Bacteria</taxon>
        <taxon>Pseudomonadati</taxon>
        <taxon>Pseudomonadota</taxon>
        <taxon>Gammaproteobacteria</taxon>
        <taxon>Lysobacterales</taxon>
        <taxon>Lysobacteraceae</taxon>
        <taxon>Arenimonas</taxon>
    </lineage>
</organism>
<dbReference type="PROSITE" id="PS50072">
    <property type="entry name" value="CSA_PPIASE_2"/>
    <property type="match status" value="1"/>
</dbReference>
<dbReference type="PRINTS" id="PR00153">
    <property type="entry name" value="CSAPPISMRASE"/>
</dbReference>
<comment type="similarity">
    <text evidence="3">Belongs to the cyclophilin-type PPIase family.</text>
</comment>